<dbReference type="Pfam" id="PF21997">
    <property type="entry name" value="DUF6928"/>
    <property type="match status" value="1"/>
</dbReference>
<dbReference type="AlphaFoldDB" id="A0A1H7NWF8"/>
<dbReference type="Proteomes" id="UP000198677">
    <property type="component" value="Unassembled WGS sequence"/>
</dbReference>
<dbReference type="RefSeq" id="WP_072751457.1">
    <property type="nucleotide sequence ID" value="NZ_FOAW01000007.1"/>
</dbReference>
<organism evidence="1 2">
    <name type="scientific">Rhodococcus maanshanensis</name>
    <dbReference type="NCBI Taxonomy" id="183556"/>
    <lineage>
        <taxon>Bacteria</taxon>
        <taxon>Bacillati</taxon>
        <taxon>Actinomycetota</taxon>
        <taxon>Actinomycetes</taxon>
        <taxon>Mycobacteriales</taxon>
        <taxon>Nocardiaceae</taxon>
        <taxon>Rhodococcus</taxon>
    </lineage>
</organism>
<sequence>MGAKASTIWYVDAPDPMAVLRDHPEPDADAAHALVGKLYPEMIITPLEPGPLATSAGVPHGVVYVGSYPGLTVVCGSNLTVHEPSKLDESWTRPLASERTYLMCTEPDTAWASFAYWERGALRRSFSATPVHIYEDFGLPLVWERGFWAGEHPLAYPAEVLPDPQSLPFHPGEFAEAANAEWLGFRYTGPVRDGEIDPATVGVCGFAVYKEGEPPPAVLSAKPDGAPRVGFFRRIRQWFGFGFD</sequence>
<evidence type="ECO:0000313" key="1">
    <source>
        <dbReference type="EMBL" id="SEL27574.1"/>
    </source>
</evidence>
<name>A0A1H7NWF8_9NOCA</name>
<keyword evidence="2" id="KW-1185">Reference proteome</keyword>
<protein>
    <submittedName>
        <fullName evidence="1">Uncharacterized protein</fullName>
    </submittedName>
</protein>
<gene>
    <name evidence="1" type="ORF">SAMN05444583_107162</name>
</gene>
<reference evidence="2" key="1">
    <citation type="submission" date="2016-10" db="EMBL/GenBank/DDBJ databases">
        <authorList>
            <person name="Varghese N."/>
            <person name="Submissions S."/>
        </authorList>
    </citation>
    <scope>NUCLEOTIDE SEQUENCE [LARGE SCALE GENOMIC DNA]</scope>
    <source>
        <strain evidence="2">DSM 44675</strain>
    </source>
</reference>
<accession>A0A1H7NWF8</accession>
<dbReference type="EMBL" id="FOAW01000007">
    <property type="protein sequence ID" value="SEL27574.1"/>
    <property type="molecule type" value="Genomic_DNA"/>
</dbReference>
<dbReference type="InterPro" id="IPR053847">
    <property type="entry name" value="DUF6928"/>
</dbReference>
<proteinExistence type="predicted"/>
<evidence type="ECO:0000313" key="2">
    <source>
        <dbReference type="Proteomes" id="UP000198677"/>
    </source>
</evidence>